<sequence>MDLALAYDSTLVACDLALDGDLDVATDAGLETAVLVSLFTDRRTNADDRLPDDPSPAGSVSDRRGWWGDALPPGDEAGATRPGWRLGSRLWLLSREKQSGETARRAREYAEEALAWLIEDGVAAAVTVTAEWVAPGVLGLGVVIARPAQPDTRYDLTWKAQADAI</sequence>
<evidence type="ECO:0000313" key="2">
    <source>
        <dbReference type="EMBL" id="SDH88323.1"/>
    </source>
</evidence>
<feature type="region of interest" description="Disordered" evidence="1">
    <location>
        <begin position="45"/>
        <end position="81"/>
    </location>
</feature>
<dbReference type="Proteomes" id="UP000217076">
    <property type="component" value="Unassembled WGS sequence"/>
</dbReference>
<protein>
    <submittedName>
        <fullName evidence="2">Mu-like prophage protein gp46</fullName>
    </submittedName>
</protein>
<name>A0A1G8G1R6_9PROT</name>
<keyword evidence="3" id="KW-1185">Reference proteome</keyword>
<gene>
    <name evidence="2" type="ORF">SAMN05421742_11815</name>
</gene>
<dbReference type="OrthoDB" id="5677166at2"/>
<organism evidence="2 3">
    <name type="scientific">Roseospirillum parvum</name>
    <dbReference type="NCBI Taxonomy" id="83401"/>
    <lineage>
        <taxon>Bacteria</taxon>
        <taxon>Pseudomonadati</taxon>
        <taxon>Pseudomonadota</taxon>
        <taxon>Alphaproteobacteria</taxon>
        <taxon>Rhodospirillales</taxon>
        <taxon>Rhodospirillaceae</taxon>
        <taxon>Roseospirillum</taxon>
    </lineage>
</organism>
<evidence type="ECO:0000256" key="1">
    <source>
        <dbReference type="SAM" id="MobiDB-lite"/>
    </source>
</evidence>
<dbReference type="InterPro" id="IPR010877">
    <property type="entry name" value="Phage_Mu_Gp46"/>
</dbReference>
<dbReference type="AlphaFoldDB" id="A0A1G8G1R6"/>
<reference evidence="3" key="1">
    <citation type="submission" date="2016-10" db="EMBL/GenBank/DDBJ databases">
        <authorList>
            <person name="Varghese N."/>
            <person name="Submissions S."/>
        </authorList>
    </citation>
    <scope>NUCLEOTIDE SEQUENCE [LARGE SCALE GENOMIC DNA]</scope>
    <source>
        <strain evidence="3">930I</strain>
    </source>
</reference>
<proteinExistence type="predicted"/>
<dbReference type="Pfam" id="PF07409">
    <property type="entry name" value="GP46"/>
    <property type="match status" value="1"/>
</dbReference>
<evidence type="ECO:0000313" key="3">
    <source>
        <dbReference type="Proteomes" id="UP000217076"/>
    </source>
</evidence>
<accession>A0A1G8G1R6</accession>
<dbReference type="EMBL" id="FNCV01000018">
    <property type="protein sequence ID" value="SDH88323.1"/>
    <property type="molecule type" value="Genomic_DNA"/>
</dbReference>
<dbReference type="STRING" id="83401.SAMN05421742_11815"/>
<dbReference type="RefSeq" id="WP_092621936.1">
    <property type="nucleotide sequence ID" value="NZ_FNCV01000018.1"/>
</dbReference>